<dbReference type="InterPro" id="IPR009210">
    <property type="entry name" value="ASCC1"/>
</dbReference>
<reference evidence="3" key="1">
    <citation type="journal article" date="2020" name="Stud. Mycol.">
        <title>101 Dothideomycetes genomes: a test case for predicting lifestyles and emergence of pathogens.</title>
        <authorList>
            <person name="Haridas S."/>
            <person name="Albert R."/>
            <person name="Binder M."/>
            <person name="Bloem J."/>
            <person name="Labutti K."/>
            <person name="Salamov A."/>
            <person name="Andreopoulos B."/>
            <person name="Baker S."/>
            <person name="Barry K."/>
            <person name="Bills G."/>
            <person name="Bluhm B."/>
            <person name="Cannon C."/>
            <person name="Castanera R."/>
            <person name="Culley D."/>
            <person name="Daum C."/>
            <person name="Ezra D."/>
            <person name="Gonzalez J."/>
            <person name="Henrissat B."/>
            <person name="Kuo A."/>
            <person name="Liang C."/>
            <person name="Lipzen A."/>
            <person name="Lutzoni F."/>
            <person name="Magnuson J."/>
            <person name="Mondo S."/>
            <person name="Nolan M."/>
            <person name="Ohm R."/>
            <person name="Pangilinan J."/>
            <person name="Park H.-J."/>
            <person name="Ramirez L."/>
            <person name="Alfaro M."/>
            <person name="Sun H."/>
            <person name="Tritt A."/>
            <person name="Yoshinaga Y."/>
            <person name="Zwiers L.-H."/>
            <person name="Turgeon B."/>
            <person name="Goodwin S."/>
            <person name="Spatafora J."/>
            <person name="Crous P."/>
            <person name="Grigoriev I."/>
        </authorList>
    </citation>
    <scope>NUCLEOTIDE SEQUENCE</scope>
    <source>
        <strain evidence="3">CBS 260.36</strain>
    </source>
</reference>
<sequence length="322" mass="35064">MSTSDDVPADRTAEMVEVFDKSNNSKQGQGKPKKPPLTHFLCLPLVTPQSRPELDRNLQDFRNVVVFDKSASSTQDTQGAVPILPAKAVRPVGAIHLTLGVMSLSTTQLEQAKSDLTSLNLSKLLSSATSNPADPPTTSSPPLATLQRPVSPPPTSPTPIPPPLKVSLTSLHSMQSPRHTSILYASPHDPTSRLLPFALSIRSSFTEKGHLVPDSRPLKLHATIVNTIYVRGRDRTDYHSRQDEDNGEMGSGKGKGRRKKRSAPLKFDAKALIERYEGVEWAKDILLDRVAICEMGAKEVRDEQGRVVDAVYTEVASVAIPS</sequence>
<dbReference type="EMBL" id="ML996084">
    <property type="protein sequence ID" value="KAF2154338.1"/>
    <property type="molecule type" value="Genomic_DNA"/>
</dbReference>
<accession>A0A9P4J8F2</accession>
<dbReference type="Pfam" id="PF10469">
    <property type="entry name" value="AKAP7_NLS"/>
    <property type="match status" value="1"/>
</dbReference>
<feature type="compositionally biased region" description="Pro residues" evidence="1">
    <location>
        <begin position="150"/>
        <end position="164"/>
    </location>
</feature>
<feature type="compositionally biased region" description="Basic and acidic residues" evidence="1">
    <location>
        <begin position="235"/>
        <end position="244"/>
    </location>
</feature>
<dbReference type="GO" id="GO:0006307">
    <property type="term" value="P:DNA alkylation repair"/>
    <property type="evidence" value="ECO:0007669"/>
    <property type="project" value="InterPro"/>
</dbReference>
<dbReference type="Gene3D" id="3.90.1140.10">
    <property type="entry name" value="Cyclic phosphodiesterase"/>
    <property type="match status" value="1"/>
</dbReference>
<dbReference type="AlphaFoldDB" id="A0A9P4J8F2"/>
<feature type="region of interest" description="Disordered" evidence="1">
    <location>
        <begin position="1"/>
        <end position="36"/>
    </location>
</feature>
<dbReference type="InterPro" id="IPR019510">
    <property type="entry name" value="AKAP7-like_phosphoesterase"/>
</dbReference>
<feature type="compositionally biased region" description="Basic and acidic residues" evidence="1">
    <location>
        <begin position="8"/>
        <end position="20"/>
    </location>
</feature>
<dbReference type="PANTHER" id="PTHR13360:SF1">
    <property type="entry name" value="ACTIVATING SIGNAL COINTEGRATOR 1 COMPLEX SUBUNIT 1"/>
    <property type="match status" value="1"/>
</dbReference>
<dbReference type="Proteomes" id="UP000799439">
    <property type="component" value="Unassembled WGS sequence"/>
</dbReference>
<keyword evidence="4" id="KW-1185">Reference proteome</keyword>
<evidence type="ECO:0000259" key="2">
    <source>
        <dbReference type="Pfam" id="PF10469"/>
    </source>
</evidence>
<evidence type="ECO:0000313" key="3">
    <source>
        <dbReference type="EMBL" id="KAF2154338.1"/>
    </source>
</evidence>
<gene>
    <name evidence="3" type="ORF">K461DRAFT_292995</name>
</gene>
<feature type="domain" description="A-kinase anchor protein 7-like phosphoesterase" evidence="2">
    <location>
        <begin position="38"/>
        <end position="299"/>
    </location>
</feature>
<evidence type="ECO:0000313" key="4">
    <source>
        <dbReference type="Proteomes" id="UP000799439"/>
    </source>
</evidence>
<dbReference type="GO" id="GO:0006355">
    <property type="term" value="P:regulation of DNA-templated transcription"/>
    <property type="evidence" value="ECO:0007669"/>
    <property type="project" value="TreeGrafter"/>
</dbReference>
<dbReference type="PANTHER" id="PTHR13360">
    <property type="entry name" value="ACTIVATING SIGNAL COINTEGRATOR 1 COMPLEX SUBUNIT 1"/>
    <property type="match status" value="1"/>
</dbReference>
<protein>
    <recommendedName>
        <fullName evidence="2">A-kinase anchor protein 7-like phosphoesterase domain-containing protein</fullName>
    </recommendedName>
</protein>
<name>A0A9P4J8F2_9PEZI</name>
<evidence type="ECO:0000256" key="1">
    <source>
        <dbReference type="SAM" id="MobiDB-lite"/>
    </source>
</evidence>
<comment type="caution">
    <text evidence="3">The sequence shown here is derived from an EMBL/GenBank/DDBJ whole genome shotgun (WGS) entry which is preliminary data.</text>
</comment>
<feature type="region of interest" description="Disordered" evidence="1">
    <location>
        <begin position="235"/>
        <end position="262"/>
    </location>
</feature>
<feature type="region of interest" description="Disordered" evidence="1">
    <location>
        <begin position="127"/>
        <end position="167"/>
    </location>
</feature>
<dbReference type="GO" id="GO:0005634">
    <property type="term" value="C:nucleus"/>
    <property type="evidence" value="ECO:0007669"/>
    <property type="project" value="TreeGrafter"/>
</dbReference>
<dbReference type="OrthoDB" id="277832at2759"/>
<organism evidence="3 4">
    <name type="scientific">Myriangium duriaei CBS 260.36</name>
    <dbReference type="NCBI Taxonomy" id="1168546"/>
    <lineage>
        <taxon>Eukaryota</taxon>
        <taxon>Fungi</taxon>
        <taxon>Dikarya</taxon>
        <taxon>Ascomycota</taxon>
        <taxon>Pezizomycotina</taxon>
        <taxon>Dothideomycetes</taxon>
        <taxon>Dothideomycetidae</taxon>
        <taxon>Myriangiales</taxon>
        <taxon>Myriangiaceae</taxon>
        <taxon>Myriangium</taxon>
    </lineage>
</organism>
<proteinExistence type="predicted"/>